<organism evidence="1 2">
    <name type="scientific">Herrania umbratica</name>
    <dbReference type="NCBI Taxonomy" id="108875"/>
    <lineage>
        <taxon>Eukaryota</taxon>
        <taxon>Viridiplantae</taxon>
        <taxon>Streptophyta</taxon>
        <taxon>Embryophyta</taxon>
        <taxon>Tracheophyta</taxon>
        <taxon>Spermatophyta</taxon>
        <taxon>Magnoliopsida</taxon>
        <taxon>eudicotyledons</taxon>
        <taxon>Gunneridae</taxon>
        <taxon>Pentapetalae</taxon>
        <taxon>rosids</taxon>
        <taxon>malvids</taxon>
        <taxon>Malvales</taxon>
        <taxon>Malvaceae</taxon>
        <taxon>Byttnerioideae</taxon>
        <taxon>Herrania</taxon>
    </lineage>
</organism>
<dbReference type="AlphaFoldDB" id="A0A6J1BFI3"/>
<evidence type="ECO:0000313" key="1">
    <source>
        <dbReference type="Proteomes" id="UP000504621"/>
    </source>
</evidence>
<keyword evidence="1" id="KW-1185">Reference proteome</keyword>
<dbReference type="OrthoDB" id="437338at2759"/>
<gene>
    <name evidence="2" type="primary">LOC110427023</name>
</gene>
<proteinExistence type="predicted"/>
<accession>A0A6J1BFI3</accession>
<name>A0A6J1BFI3_9ROSI</name>
<evidence type="ECO:0000313" key="2">
    <source>
        <dbReference type="RefSeq" id="XP_021298055.1"/>
    </source>
</evidence>
<dbReference type="RefSeq" id="XP_021298055.1">
    <property type="nucleotide sequence ID" value="XM_021442380.1"/>
</dbReference>
<dbReference type="Pfam" id="PF08284">
    <property type="entry name" value="RVP_2"/>
    <property type="match status" value="1"/>
</dbReference>
<dbReference type="Proteomes" id="UP000504621">
    <property type="component" value="Unplaced"/>
</dbReference>
<reference evidence="2" key="1">
    <citation type="submission" date="2025-08" db="UniProtKB">
        <authorList>
            <consortium name="RefSeq"/>
        </authorList>
    </citation>
    <scope>IDENTIFICATION</scope>
    <source>
        <tissue evidence="2">Leaf</tissue>
    </source>
</reference>
<protein>
    <submittedName>
        <fullName evidence="2">Uncharacterized protein LOC110427023</fullName>
    </submittedName>
</protein>
<sequence length="173" mass="20254">MGDNHGYMQLMETTPPRVTPYTRDAKKDKESLIVTTHLEEMFMAEYVYKSHFVCIKDKDTLANLVLLMTLNFDVILRMDCPVSKEVMSNVATREMSRQEGLRCLAKARDALMDDESVDYVQVVCENLNVFPDELLRLPSKKKIEFYIDWIIDMKRIYIPLHRMAPAKLKELKE</sequence>
<dbReference type="GeneID" id="110427023"/>